<geneLocation type="plasmid" evidence="1">
    <name>megaplasmid pMP7017</name>
</geneLocation>
<name>A0A0A0V0Y5_BIFBR</name>
<gene>
    <name evidence="1" type="ORF">B7017_p0004</name>
</gene>
<accession>A0A0A0V0Y5</accession>
<protein>
    <submittedName>
        <fullName evidence="1">Uncharacterized protein</fullName>
    </submittedName>
</protein>
<proteinExistence type="predicted"/>
<reference evidence="1" key="1">
    <citation type="journal article" date="2015" name="Appl. Environ. Microbiol.">
        <title>Discovery of a conjugative megaplasmid in Bifidobacterium breve.</title>
        <authorList>
            <person name="Bottacini F."/>
            <person name="O'Connell Motherway M."/>
            <person name="Casey E."/>
            <person name="McDonnell B."/>
            <person name="Mahony J."/>
            <person name="Ventura M."/>
            <person name="van Sinderen D."/>
        </authorList>
    </citation>
    <scope>NUCLEOTIDE SEQUENCE</scope>
    <source>
        <strain evidence="1">JCM 7017</strain>
        <plasmid evidence="1">megaplasmid pMP7017</plasmid>
    </source>
</reference>
<evidence type="ECO:0000313" key="1">
    <source>
        <dbReference type="EMBL" id="AIW55057.1"/>
    </source>
</evidence>
<sequence>MANITKPAVERHSCDIAGCASMAENPMYWGVSFPVVAQDNYDDGSYFGGTRTRIINPVTIGVGAIDGFTFAVMSDGSWRNESRNAYGDNAEALKKYAEGVRQ</sequence>
<keyword evidence="1" id="KW-0614">Plasmid</keyword>
<dbReference type="EMBL" id="KM406416">
    <property type="protein sequence ID" value="AIW55057.1"/>
    <property type="molecule type" value="Genomic_DNA"/>
</dbReference>
<dbReference type="RefSeq" id="WP_080988523.1">
    <property type="nucleotide sequence ID" value="NZ_KM406416.1"/>
</dbReference>
<organism evidence="1">
    <name type="scientific">Bifidobacterium breve</name>
    <dbReference type="NCBI Taxonomy" id="1685"/>
    <lineage>
        <taxon>Bacteria</taxon>
        <taxon>Bacillati</taxon>
        <taxon>Actinomycetota</taxon>
        <taxon>Actinomycetes</taxon>
        <taxon>Bifidobacteriales</taxon>
        <taxon>Bifidobacteriaceae</taxon>
        <taxon>Bifidobacterium</taxon>
    </lineage>
</organism>
<dbReference type="AlphaFoldDB" id="A0A0A0V0Y5"/>